<evidence type="ECO:0000256" key="6">
    <source>
        <dbReference type="RuleBase" id="RU004466"/>
    </source>
</evidence>
<dbReference type="CDD" id="cd00685">
    <property type="entry name" value="Trans_IPPS_HT"/>
    <property type="match status" value="1"/>
</dbReference>
<dbReference type="EMBL" id="BRPL01000002">
    <property type="protein sequence ID" value="GLB46066.1"/>
    <property type="molecule type" value="Genomic_DNA"/>
</dbReference>
<dbReference type="RefSeq" id="WP_286135528.1">
    <property type="nucleotide sequence ID" value="NZ_BRPL01000002.1"/>
</dbReference>
<accession>A0A9W6AZX1</accession>
<dbReference type="GO" id="GO:0004659">
    <property type="term" value="F:prenyltransferase activity"/>
    <property type="evidence" value="ECO:0007669"/>
    <property type="project" value="InterPro"/>
</dbReference>
<dbReference type="AlphaFoldDB" id="A0A9W6AZX1"/>
<reference evidence="7" key="2">
    <citation type="journal article" date="2023" name="PLoS ONE">
        <title>Philodulcilactobacillus myokoensis gen. nov., sp. nov., a fructophilic, acidophilic, and agar-phobic lactic acid bacterium isolated from fermented vegetable extracts.</title>
        <authorList>
            <person name="Kouya T."/>
            <person name="Ishiyama Y."/>
            <person name="Ohashi S."/>
            <person name="Kumakubo R."/>
            <person name="Yamazaki T."/>
            <person name="Otaki T."/>
        </authorList>
    </citation>
    <scope>NUCLEOTIDE SEQUENCE</scope>
    <source>
        <strain evidence="7">WR16-4</strain>
    </source>
</reference>
<organism evidence="7 8">
    <name type="scientific">Philodulcilactobacillus myokoensis</name>
    <dbReference type="NCBI Taxonomy" id="2929573"/>
    <lineage>
        <taxon>Bacteria</taxon>
        <taxon>Bacillati</taxon>
        <taxon>Bacillota</taxon>
        <taxon>Bacilli</taxon>
        <taxon>Lactobacillales</taxon>
        <taxon>Lactobacillaceae</taxon>
        <taxon>Philodulcilactobacillus</taxon>
    </lineage>
</organism>
<reference evidence="7" key="1">
    <citation type="submission" date="2022-07" db="EMBL/GenBank/DDBJ databases">
        <authorList>
            <person name="Kouya T."/>
            <person name="Ishiyama Y."/>
        </authorList>
    </citation>
    <scope>NUCLEOTIDE SEQUENCE</scope>
    <source>
        <strain evidence="7">WR16-4</strain>
    </source>
</reference>
<dbReference type="PANTHER" id="PTHR12001">
    <property type="entry name" value="GERANYLGERANYL PYROPHOSPHATE SYNTHASE"/>
    <property type="match status" value="1"/>
</dbReference>
<dbReference type="PROSITE" id="PS00723">
    <property type="entry name" value="POLYPRENYL_SYNTHASE_1"/>
    <property type="match status" value="1"/>
</dbReference>
<dbReference type="PROSITE" id="PS00444">
    <property type="entry name" value="POLYPRENYL_SYNTHASE_2"/>
    <property type="match status" value="1"/>
</dbReference>
<gene>
    <name evidence="7" type="primary">hepB1</name>
    <name evidence="7" type="ORF">WR164_00450</name>
</gene>
<evidence type="ECO:0000256" key="5">
    <source>
        <dbReference type="ARBA" id="ARBA00022842"/>
    </source>
</evidence>
<dbReference type="Gene3D" id="1.10.600.10">
    <property type="entry name" value="Farnesyl Diphosphate Synthase"/>
    <property type="match status" value="1"/>
</dbReference>
<keyword evidence="8" id="KW-1185">Reference proteome</keyword>
<evidence type="ECO:0000313" key="7">
    <source>
        <dbReference type="EMBL" id="GLB46066.1"/>
    </source>
</evidence>
<dbReference type="Pfam" id="PF00348">
    <property type="entry name" value="polyprenyl_synt"/>
    <property type="match status" value="1"/>
</dbReference>
<keyword evidence="5" id="KW-0460">Magnesium</keyword>
<evidence type="ECO:0000313" key="8">
    <source>
        <dbReference type="Proteomes" id="UP001144204"/>
    </source>
</evidence>
<evidence type="ECO:0000256" key="4">
    <source>
        <dbReference type="ARBA" id="ARBA00022723"/>
    </source>
</evidence>
<protein>
    <submittedName>
        <fullName evidence="7">Geranylgeranyl pyrophosphate synthase</fullName>
    </submittedName>
</protein>
<keyword evidence="3 6" id="KW-0808">Transferase</keyword>
<dbReference type="SUPFAM" id="SSF48576">
    <property type="entry name" value="Terpenoid synthases"/>
    <property type="match status" value="1"/>
</dbReference>
<proteinExistence type="inferred from homology"/>
<dbReference type="InterPro" id="IPR008949">
    <property type="entry name" value="Isoprenoid_synthase_dom_sf"/>
</dbReference>
<keyword evidence="4" id="KW-0479">Metal-binding</keyword>
<dbReference type="SFLD" id="SFLDS00005">
    <property type="entry name" value="Isoprenoid_Synthase_Type_I"/>
    <property type="match status" value="1"/>
</dbReference>
<dbReference type="PANTHER" id="PTHR12001:SF69">
    <property type="entry name" value="ALL TRANS-POLYPRENYL-DIPHOSPHATE SYNTHASE PDSS1"/>
    <property type="match status" value="1"/>
</dbReference>
<sequence>MDLRLWKKYPQLQHQLQTVQQIMIDQITVNSNLFKNGIDNLIDGNGKMVRSSLLLLFTNFGTQKNHDNYFEKVAASIELIHLASLVHDDVLDQSDLRRGVTTLNQDFGQRTAIYLGDFLFVKYFRLVLNAMPNIEQLKYNINGVGGILNGELQQNQTQYDLSRTKSQYLDSIKGKTAELFRIAAGNGAIISRADENTIQLIQKIGLQIGMAFQMRDDLIDFEDNAKQAGKPTLHDVLGGVYTLPIIYAMQTNDRDQLIATIKKDQLKPADLYQVKTMVENDGALAHAHQDLEERTWQIKKLIRKLPDNQARQIILDIVKMLFD</sequence>
<comment type="similarity">
    <text evidence="2 6">Belongs to the FPP/GGPP synthase family.</text>
</comment>
<dbReference type="InterPro" id="IPR033749">
    <property type="entry name" value="Polyprenyl_synt_CS"/>
</dbReference>
<evidence type="ECO:0000256" key="2">
    <source>
        <dbReference type="ARBA" id="ARBA00006706"/>
    </source>
</evidence>
<evidence type="ECO:0000256" key="3">
    <source>
        <dbReference type="ARBA" id="ARBA00022679"/>
    </source>
</evidence>
<dbReference type="InterPro" id="IPR000092">
    <property type="entry name" value="Polyprenyl_synt"/>
</dbReference>
<comment type="caution">
    <text evidence="7">The sequence shown here is derived from an EMBL/GenBank/DDBJ whole genome shotgun (WGS) entry which is preliminary data.</text>
</comment>
<dbReference type="GO" id="GO:0046872">
    <property type="term" value="F:metal ion binding"/>
    <property type="evidence" value="ECO:0007669"/>
    <property type="project" value="UniProtKB-KW"/>
</dbReference>
<evidence type="ECO:0000256" key="1">
    <source>
        <dbReference type="ARBA" id="ARBA00001946"/>
    </source>
</evidence>
<comment type="cofactor">
    <cofactor evidence="1">
        <name>Mg(2+)</name>
        <dbReference type="ChEBI" id="CHEBI:18420"/>
    </cofactor>
</comment>
<dbReference type="GO" id="GO:0008299">
    <property type="term" value="P:isoprenoid biosynthetic process"/>
    <property type="evidence" value="ECO:0007669"/>
    <property type="project" value="InterPro"/>
</dbReference>
<dbReference type="Proteomes" id="UP001144204">
    <property type="component" value="Unassembled WGS sequence"/>
</dbReference>
<name>A0A9W6AZX1_9LACO</name>